<feature type="region of interest" description="Disordered" evidence="1">
    <location>
        <begin position="64"/>
        <end position="100"/>
    </location>
</feature>
<dbReference type="HOGENOM" id="CLU_1433933_0_0_4"/>
<proteinExistence type="predicted"/>
<organism evidence="2 3">
    <name type="scientific">Verminephrobacter eiseniae (strain EF01-2)</name>
    <dbReference type="NCBI Taxonomy" id="391735"/>
    <lineage>
        <taxon>Bacteria</taxon>
        <taxon>Pseudomonadati</taxon>
        <taxon>Pseudomonadota</taxon>
        <taxon>Betaproteobacteria</taxon>
        <taxon>Burkholderiales</taxon>
        <taxon>Comamonadaceae</taxon>
        <taxon>Verminephrobacter</taxon>
    </lineage>
</organism>
<dbReference type="AlphaFoldDB" id="A1WFN4"/>
<dbReference type="Proteomes" id="UP000000374">
    <property type="component" value="Chromosome"/>
</dbReference>
<evidence type="ECO:0000313" key="3">
    <source>
        <dbReference type="Proteomes" id="UP000000374"/>
    </source>
</evidence>
<dbReference type="EMBL" id="CP000542">
    <property type="protein sequence ID" value="ABM56441.1"/>
    <property type="molecule type" value="Genomic_DNA"/>
</dbReference>
<name>A1WFN4_VEREI</name>
<evidence type="ECO:0000256" key="1">
    <source>
        <dbReference type="SAM" id="MobiDB-lite"/>
    </source>
</evidence>
<keyword evidence="3" id="KW-1185">Reference proteome</keyword>
<feature type="region of interest" description="Disordered" evidence="1">
    <location>
        <begin position="160"/>
        <end position="189"/>
    </location>
</feature>
<dbReference type="KEGG" id="vei:Veis_0658"/>
<accession>A1WFN4</accession>
<reference evidence="3" key="1">
    <citation type="submission" date="2006-12" db="EMBL/GenBank/DDBJ databases">
        <title>Complete sequence of chromosome 1 of Verminephrobacter eiseniae EF01-2.</title>
        <authorList>
            <person name="Copeland A."/>
            <person name="Lucas S."/>
            <person name="Lapidus A."/>
            <person name="Barry K."/>
            <person name="Detter J.C."/>
            <person name="Glavina del Rio T."/>
            <person name="Dalin E."/>
            <person name="Tice H."/>
            <person name="Pitluck S."/>
            <person name="Chertkov O."/>
            <person name="Brettin T."/>
            <person name="Bruce D."/>
            <person name="Han C."/>
            <person name="Tapia R."/>
            <person name="Gilna P."/>
            <person name="Schmutz J."/>
            <person name="Larimer F."/>
            <person name="Land M."/>
            <person name="Hauser L."/>
            <person name="Kyrpides N."/>
            <person name="Kim E."/>
            <person name="Stahl D."/>
            <person name="Richardson P."/>
        </authorList>
    </citation>
    <scope>NUCLEOTIDE SEQUENCE [LARGE SCALE GENOMIC DNA]</scope>
    <source>
        <strain evidence="3">EF01-2</strain>
    </source>
</reference>
<gene>
    <name evidence="2" type="ordered locus">Veis_0658</name>
</gene>
<sequence>MFRRARPLRKTTRINGLERNGLKRSGRGWNAPGADVLARHCPLLPGRADAIGRGRLIVATWPKSAAKQRQNVPPARSRTRWRSMSSCHRSGPQKRGRDSGAVTAVTGAPNGQATAFVSLNDEVDAVAAAANLWVRAKSPLHGHAEHLRCEARLATFGARRQRQRVRGRARPECPRRRRSAMADMPPSAP</sequence>
<evidence type="ECO:0000313" key="2">
    <source>
        <dbReference type="EMBL" id="ABM56441.1"/>
    </source>
</evidence>
<protein>
    <submittedName>
        <fullName evidence="2">Uncharacterized protein</fullName>
    </submittedName>
</protein>
<dbReference type="STRING" id="391735.Veis_0658"/>